<feature type="region of interest" description="Disordered" evidence="1">
    <location>
        <begin position="437"/>
        <end position="474"/>
    </location>
</feature>
<evidence type="ECO:0000256" key="2">
    <source>
        <dbReference type="SAM" id="Phobius"/>
    </source>
</evidence>
<organism evidence="3 4">
    <name type="scientific">Cristinia sonorae</name>
    <dbReference type="NCBI Taxonomy" id="1940300"/>
    <lineage>
        <taxon>Eukaryota</taxon>
        <taxon>Fungi</taxon>
        <taxon>Dikarya</taxon>
        <taxon>Basidiomycota</taxon>
        <taxon>Agaricomycotina</taxon>
        <taxon>Agaricomycetes</taxon>
        <taxon>Agaricomycetidae</taxon>
        <taxon>Agaricales</taxon>
        <taxon>Pleurotineae</taxon>
        <taxon>Stephanosporaceae</taxon>
        <taxon>Cristinia</taxon>
    </lineage>
</organism>
<feature type="compositionally biased region" description="Basic and acidic residues" evidence="1">
    <location>
        <begin position="454"/>
        <end position="463"/>
    </location>
</feature>
<evidence type="ECO:0000256" key="1">
    <source>
        <dbReference type="SAM" id="MobiDB-lite"/>
    </source>
</evidence>
<comment type="caution">
    <text evidence="3">The sequence shown here is derived from an EMBL/GenBank/DDBJ whole genome shotgun (WGS) entry which is preliminary data.</text>
</comment>
<reference evidence="3" key="1">
    <citation type="journal article" date="2021" name="New Phytol.">
        <title>Evolutionary innovations through gain and loss of genes in the ectomycorrhizal Boletales.</title>
        <authorList>
            <person name="Wu G."/>
            <person name="Miyauchi S."/>
            <person name="Morin E."/>
            <person name="Kuo A."/>
            <person name="Drula E."/>
            <person name="Varga T."/>
            <person name="Kohler A."/>
            <person name="Feng B."/>
            <person name="Cao Y."/>
            <person name="Lipzen A."/>
            <person name="Daum C."/>
            <person name="Hundley H."/>
            <person name="Pangilinan J."/>
            <person name="Johnson J."/>
            <person name="Barry K."/>
            <person name="LaButti K."/>
            <person name="Ng V."/>
            <person name="Ahrendt S."/>
            <person name="Min B."/>
            <person name="Choi I.G."/>
            <person name="Park H."/>
            <person name="Plett J.M."/>
            <person name="Magnuson J."/>
            <person name="Spatafora J.W."/>
            <person name="Nagy L.G."/>
            <person name="Henrissat B."/>
            <person name="Grigoriev I.V."/>
            <person name="Yang Z.L."/>
            <person name="Xu J."/>
            <person name="Martin F.M."/>
        </authorList>
    </citation>
    <scope>NUCLEOTIDE SEQUENCE</scope>
    <source>
        <strain evidence="3">KKN 215</strain>
    </source>
</reference>
<feature type="compositionally biased region" description="Low complexity" evidence="1">
    <location>
        <begin position="18"/>
        <end position="31"/>
    </location>
</feature>
<dbReference type="AlphaFoldDB" id="A0A8K0XMX3"/>
<gene>
    <name evidence="3" type="ORF">BXZ70DRAFT_897565</name>
</gene>
<keyword evidence="2" id="KW-0472">Membrane</keyword>
<protein>
    <submittedName>
        <fullName evidence="3">Uncharacterized protein</fullName>
    </submittedName>
</protein>
<feature type="compositionally biased region" description="Acidic residues" evidence="1">
    <location>
        <begin position="464"/>
        <end position="474"/>
    </location>
</feature>
<dbReference type="Proteomes" id="UP000813824">
    <property type="component" value="Unassembled WGS sequence"/>
</dbReference>
<sequence length="474" mass="50302">MRYQNHTTKDTNPPAPTLPSKAATTTTPSTTGRGNVAAPLATTSGTPPPTTTSGVSTPVVIGGVIAAVIGIAGIIFAVMYYKRRRRNNDDGTEDFAPDAFKRQSVMLPDSPPPHGGGMMRQNNTEQYPASFANGRAHPFSSASYQDSPMSPQFSNGAYYGYEAQQGQASFNPGQVVPMAHPMAMNNSPPQHAYQNAANPFFSPVGESPMMSPVTPHTAPMNPAQAEQAALMRKSSATMATMATMNTGYVTRGHPSVGPHEYGRNEHEYVDLSRSSVTPFQAAQYAEISRRLNTAPPVPLPSPAIASAAAAGAPVPVMTTNTPPLDVGQNVAVGHLVARTEESLPESPFADPEHTRTSAADPDQQLQPPSPSHSPTTRINSIPPMLPEIHLPQRAFSPMGYPESNKQLAGARTGPSPLANVAVPSNAHLVDRHSAFADVPKTPNMDSPPITPRPHVTETKRPETLYDDDDAYAGI</sequence>
<keyword evidence="2" id="KW-0812">Transmembrane</keyword>
<dbReference type="OrthoDB" id="3263296at2759"/>
<evidence type="ECO:0000313" key="4">
    <source>
        <dbReference type="Proteomes" id="UP000813824"/>
    </source>
</evidence>
<accession>A0A8K0XMX3</accession>
<name>A0A8K0XMX3_9AGAR</name>
<evidence type="ECO:0000313" key="3">
    <source>
        <dbReference type="EMBL" id="KAH8093228.1"/>
    </source>
</evidence>
<keyword evidence="4" id="KW-1185">Reference proteome</keyword>
<feature type="region of interest" description="Disordered" evidence="1">
    <location>
        <begin position="92"/>
        <end position="117"/>
    </location>
</feature>
<feature type="region of interest" description="Disordered" evidence="1">
    <location>
        <begin position="341"/>
        <end position="383"/>
    </location>
</feature>
<keyword evidence="2" id="KW-1133">Transmembrane helix</keyword>
<feature type="transmembrane region" description="Helical" evidence="2">
    <location>
        <begin position="59"/>
        <end position="81"/>
    </location>
</feature>
<dbReference type="EMBL" id="JAEVFJ010000029">
    <property type="protein sequence ID" value="KAH8093228.1"/>
    <property type="molecule type" value="Genomic_DNA"/>
</dbReference>
<feature type="region of interest" description="Disordered" evidence="1">
    <location>
        <begin position="1"/>
        <end position="55"/>
    </location>
</feature>
<proteinExistence type="predicted"/>